<reference evidence="7 8" key="1">
    <citation type="journal article" date="2016" name="Genome Biol. Evol.">
        <title>Draft genome sequence of an aflatoxigenic Aspergillus species, A. bombycis.</title>
        <authorList>
            <person name="Moore G.G."/>
            <person name="Mack B.M."/>
            <person name="Beltz S.B."/>
            <person name="Gilbert M.K."/>
        </authorList>
    </citation>
    <scope>NUCLEOTIDE SEQUENCE [LARGE SCALE GENOMIC DNA]</scope>
    <source>
        <strain evidence="8">NRRL 26010</strain>
    </source>
</reference>
<dbReference type="InterPro" id="IPR021858">
    <property type="entry name" value="Fun_TF"/>
</dbReference>
<dbReference type="GO" id="GO:0008270">
    <property type="term" value="F:zinc ion binding"/>
    <property type="evidence" value="ECO:0007669"/>
    <property type="project" value="InterPro"/>
</dbReference>
<evidence type="ECO:0000256" key="2">
    <source>
        <dbReference type="ARBA" id="ARBA00023125"/>
    </source>
</evidence>
<dbReference type="GO" id="GO:0000981">
    <property type="term" value="F:DNA-binding transcription factor activity, RNA polymerase II-specific"/>
    <property type="evidence" value="ECO:0007669"/>
    <property type="project" value="InterPro"/>
</dbReference>
<keyword evidence="2" id="KW-0238">DNA-binding</keyword>
<dbReference type="GeneID" id="34453905"/>
<organism evidence="7 8">
    <name type="scientific">Aspergillus bombycis</name>
    <dbReference type="NCBI Taxonomy" id="109264"/>
    <lineage>
        <taxon>Eukaryota</taxon>
        <taxon>Fungi</taxon>
        <taxon>Dikarya</taxon>
        <taxon>Ascomycota</taxon>
        <taxon>Pezizomycotina</taxon>
        <taxon>Eurotiomycetes</taxon>
        <taxon>Eurotiomycetidae</taxon>
        <taxon>Eurotiales</taxon>
        <taxon>Aspergillaceae</taxon>
        <taxon>Aspergillus</taxon>
    </lineage>
</organism>
<evidence type="ECO:0000313" key="8">
    <source>
        <dbReference type="Proteomes" id="UP000179179"/>
    </source>
</evidence>
<dbReference type="OrthoDB" id="4491390at2759"/>
<dbReference type="InterPro" id="IPR036864">
    <property type="entry name" value="Zn2-C6_fun-type_DNA-bd_sf"/>
</dbReference>
<dbReference type="CDD" id="cd00067">
    <property type="entry name" value="GAL4"/>
    <property type="match status" value="1"/>
</dbReference>
<evidence type="ECO:0000259" key="6">
    <source>
        <dbReference type="PROSITE" id="PS50048"/>
    </source>
</evidence>
<evidence type="ECO:0000256" key="4">
    <source>
        <dbReference type="ARBA" id="ARBA00023242"/>
    </source>
</evidence>
<accession>A0A1F7ZNT9</accession>
<keyword evidence="4" id="KW-0539">Nucleus</keyword>
<dbReference type="Gene3D" id="4.10.240.10">
    <property type="entry name" value="Zn(2)-C6 fungal-type DNA-binding domain"/>
    <property type="match status" value="1"/>
</dbReference>
<dbReference type="InterPro" id="IPR001138">
    <property type="entry name" value="Zn2Cys6_DnaBD"/>
</dbReference>
<dbReference type="AlphaFoldDB" id="A0A1F7ZNT9"/>
<evidence type="ECO:0000313" key="7">
    <source>
        <dbReference type="EMBL" id="OGM40798.1"/>
    </source>
</evidence>
<dbReference type="EMBL" id="LYCR01000130">
    <property type="protein sequence ID" value="OGM40798.1"/>
    <property type="molecule type" value="Genomic_DNA"/>
</dbReference>
<dbReference type="PANTHER" id="PTHR38791">
    <property type="entry name" value="ZN(II)2CYS6 TRANSCRIPTION FACTOR (EUROFUNG)-RELATED-RELATED"/>
    <property type="match status" value="1"/>
</dbReference>
<evidence type="ECO:0000256" key="5">
    <source>
        <dbReference type="SAM" id="MobiDB-lite"/>
    </source>
</evidence>
<name>A0A1F7ZNT9_9EURO</name>
<sequence length="510" mass="56628">MVFPGRRSTGCFVCRERKVKCDGARPACARCTKFGRKCIGYPDSFKFRLYDSTSFQNEASTPLRPGHVRANPATVQEGKRRDPSVGTAQATGHDHPKSPSQSQSPSVPQCLSIASWELWPLSYFFHQHVLIVHRSPCGGHLAFLPDLYRDKGSEPCLKHAVLSVAYLTLFNSNRSHFLWTQARNNYSTALVALAASLNTPESAARDEVFAASLFLSMFIDLSNERKNSLNAHIPGIHALMQLRGVAALRGKYGRVLLAWAFMQSQIQAIASNDFGYGCLPAPLSTMENPDSVCRAGIVISMISKFCASVRYFKEYMQFQFQSGCASTTEPSFEMLEQAGSIMSQIDSWHARLPRHWKAKLKDATPGGLPKERISASEDPWTTCFVAIISATHLFFYLQFLEYCECVTPNLEALKALPNENSIYCPLYGIGGRIQDSINIICLSVSYALGSMNIHGGFEPFHNTKHGIGYNLLWPMSLVATCQFAMTEQAQLCQRALAYTWSTMGRVDSSS</sequence>
<dbReference type="SMART" id="SM00066">
    <property type="entry name" value="GAL4"/>
    <property type="match status" value="1"/>
</dbReference>
<dbReference type="SUPFAM" id="SSF57701">
    <property type="entry name" value="Zn2/Cys6 DNA-binding domain"/>
    <property type="match status" value="1"/>
</dbReference>
<protein>
    <recommendedName>
        <fullName evidence="6">Zn(2)-C6 fungal-type domain-containing protein</fullName>
    </recommendedName>
</protein>
<feature type="domain" description="Zn(2)-C6 fungal-type" evidence="6">
    <location>
        <begin position="10"/>
        <end position="38"/>
    </location>
</feature>
<dbReference type="PANTHER" id="PTHR38791:SF12">
    <property type="entry name" value="TRANSCRIPTION FACTOR DOMAIN-CONTAINING PROTEIN-RELATED"/>
    <property type="match status" value="1"/>
</dbReference>
<evidence type="ECO:0000256" key="3">
    <source>
        <dbReference type="ARBA" id="ARBA00023163"/>
    </source>
</evidence>
<dbReference type="RefSeq" id="XP_022384515.1">
    <property type="nucleotide sequence ID" value="XM_022537643.1"/>
</dbReference>
<dbReference type="PROSITE" id="PS50048">
    <property type="entry name" value="ZN2_CY6_FUNGAL_2"/>
    <property type="match status" value="1"/>
</dbReference>
<dbReference type="PROSITE" id="PS00463">
    <property type="entry name" value="ZN2_CY6_FUNGAL_1"/>
    <property type="match status" value="1"/>
</dbReference>
<proteinExistence type="predicted"/>
<comment type="caution">
    <text evidence="7">The sequence shown here is derived from an EMBL/GenBank/DDBJ whole genome shotgun (WGS) entry which is preliminary data.</text>
</comment>
<keyword evidence="1" id="KW-0805">Transcription regulation</keyword>
<evidence type="ECO:0000256" key="1">
    <source>
        <dbReference type="ARBA" id="ARBA00023015"/>
    </source>
</evidence>
<dbReference type="Pfam" id="PF11951">
    <property type="entry name" value="Fungal_trans_2"/>
    <property type="match status" value="1"/>
</dbReference>
<gene>
    <name evidence="7" type="ORF">ABOM_010515</name>
</gene>
<dbReference type="Pfam" id="PF00172">
    <property type="entry name" value="Zn_clus"/>
    <property type="match status" value="1"/>
</dbReference>
<feature type="region of interest" description="Disordered" evidence="5">
    <location>
        <begin position="58"/>
        <end position="106"/>
    </location>
</feature>
<dbReference type="GO" id="GO:0003677">
    <property type="term" value="F:DNA binding"/>
    <property type="evidence" value="ECO:0007669"/>
    <property type="project" value="UniProtKB-KW"/>
</dbReference>
<keyword evidence="8" id="KW-1185">Reference proteome</keyword>
<dbReference type="Proteomes" id="UP000179179">
    <property type="component" value="Unassembled WGS sequence"/>
</dbReference>
<keyword evidence="3" id="KW-0804">Transcription</keyword>
<dbReference type="InterPro" id="IPR053175">
    <property type="entry name" value="DHMBA_Reg_Transcription_Factor"/>
</dbReference>